<organism evidence="3 4">
    <name type="scientific">Corallococcus macrosporus DSM 14697</name>
    <dbReference type="NCBI Taxonomy" id="1189310"/>
    <lineage>
        <taxon>Bacteria</taxon>
        <taxon>Pseudomonadati</taxon>
        <taxon>Myxococcota</taxon>
        <taxon>Myxococcia</taxon>
        <taxon>Myxococcales</taxon>
        <taxon>Cystobacterineae</taxon>
        <taxon>Myxococcaceae</taxon>
        <taxon>Corallococcus</taxon>
    </lineage>
</organism>
<feature type="domain" description="Thioredoxin" evidence="2">
    <location>
        <begin position="39"/>
        <end position="181"/>
    </location>
</feature>
<evidence type="ECO:0000259" key="2">
    <source>
        <dbReference type="PROSITE" id="PS51352"/>
    </source>
</evidence>
<reference evidence="3 4" key="1">
    <citation type="submission" date="2017-06" db="EMBL/GenBank/DDBJ databases">
        <title>Sequencing and comparative analysis of myxobacterial genomes.</title>
        <authorList>
            <person name="Rupp O."/>
            <person name="Goesmann A."/>
            <person name="Sogaard-Andersen L."/>
        </authorList>
    </citation>
    <scope>NUCLEOTIDE SEQUENCE [LARGE SCALE GENOMIC DNA]</scope>
    <source>
        <strain evidence="3 4">DSM 14697</strain>
    </source>
</reference>
<dbReference type="AlphaFoldDB" id="A0A250JRB5"/>
<evidence type="ECO:0000313" key="4">
    <source>
        <dbReference type="Proteomes" id="UP000217343"/>
    </source>
</evidence>
<dbReference type="SUPFAM" id="SSF52833">
    <property type="entry name" value="Thioredoxin-like"/>
    <property type="match status" value="1"/>
</dbReference>
<dbReference type="PROSITE" id="PS51352">
    <property type="entry name" value="THIOREDOXIN_2"/>
    <property type="match status" value="1"/>
</dbReference>
<protein>
    <submittedName>
        <fullName evidence="3">Thioredoxin</fullName>
    </submittedName>
</protein>
<dbReference type="PANTHER" id="PTHR42852:SF17">
    <property type="entry name" value="THIOREDOXIN-LIKE PROTEIN HI_1115"/>
    <property type="match status" value="1"/>
</dbReference>
<dbReference type="InterPro" id="IPR013766">
    <property type="entry name" value="Thioredoxin_domain"/>
</dbReference>
<dbReference type="PANTHER" id="PTHR42852">
    <property type="entry name" value="THIOL:DISULFIDE INTERCHANGE PROTEIN DSBE"/>
    <property type="match status" value="1"/>
</dbReference>
<dbReference type="OrthoDB" id="9813820at2"/>
<feature type="chain" id="PRO_5012264694" evidence="1">
    <location>
        <begin position="22"/>
        <end position="185"/>
    </location>
</feature>
<dbReference type="RefSeq" id="WP_095957923.1">
    <property type="nucleotide sequence ID" value="NZ_CP022203.1"/>
</dbReference>
<sequence>MPRLPIAVVAGALALSGCASHPPMPSTVADGQGASQRGGLKGSEALDFQVKRYPGGEPYDLASDRGSVVVLDVWATWCEPCKDALPYYQDLANEYADQGLKVYALNIDEDPRAIPTFLEETKVTLPVLMDENAQVAERTLKVRGMPTTYFIDRKGVVRHVHEGFAEEFLAKYQTELEALLAEPTP</sequence>
<evidence type="ECO:0000256" key="1">
    <source>
        <dbReference type="SAM" id="SignalP"/>
    </source>
</evidence>
<evidence type="ECO:0000313" key="3">
    <source>
        <dbReference type="EMBL" id="ATB46375.1"/>
    </source>
</evidence>
<proteinExistence type="predicted"/>
<dbReference type="InterPro" id="IPR000866">
    <property type="entry name" value="AhpC/TSA"/>
</dbReference>
<name>A0A250JRB5_9BACT</name>
<accession>A0A250JRB5</accession>
<dbReference type="InterPro" id="IPR036249">
    <property type="entry name" value="Thioredoxin-like_sf"/>
</dbReference>
<dbReference type="GO" id="GO:0016491">
    <property type="term" value="F:oxidoreductase activity"/>
    <property type="evidence" value="ECO:0007669"/>
    <property type="project" value="InterPro"/>
</dbReference>
<gene>
    <name evidence="3" type="ORF">MYMAC_001968</name>
</gene>
<keyword evidence="1" id="KW-0732">Signal</keyword>
<dbReference type="InterPro" id="IPR050553">
    <property type="entry name" value="Thioredoxin_ResA/DsbE_sf"/>
</dbReference>
<dbReference type="PROSITE" id="PS51257">
    <property type="entry name" value="PROKAR_LIPOPROTEIN"/>
    <property type="match status" value="1"/>
</dbReference>
<dbReference type="Gene3D" id="3.40.30.10">
    <property type="entry name" value="Glutaredoxin"/>
    <property type="match status" value="1"/>
</dbReference>
<dbReference type="EMBL" id="CP022203">
    <property type="protein sequence ID" value="ATB46375.1"/>
    <property type="molecule type" value="Genomic_DNA"/>
</dbReference>
<dbReference type="Pfam" id="PF00578">
    <property type="entry name" value="AhpC-TSA"/>
    <property type="match status" value="1"/>
</dbReference>
<dbReference type="KEGG" id="mmas:MYMAC_001968"/>
<dbReference type="GO" id="GO:0016209">
    <property type="term" value="F:antioxidant activity"/>
    <property type="evidence" value="ECO:0007669"/>
    <property type="project" value="InterPro"/>
</dbReference>
<dbReference type="CDD" id="cd02966">
    <property type="entry name" value="TlpA_like_family"/>
    <property type="match status" value="1"/>
</dbReference>
<feature type="signal peptide" evidence="1">
    <location>
        <begin position="1"/>
        <end position="21"/>
    </location>
</feature>
<keyword evidence="4" id="KW-1185">Reference proteome</keyword>
<dbReference type="Proteomes" id="UP000217343">
    <property type="component" value="Chromosome"/>
</dbReference>